<dbReference type="GO" id="GO:0006281">
    <property type="term" value="P:DNA repair"/>
    <property type="evidence" value="ECO:0007669"/>
    <property type="project" value="UniProtKB-UniRule"/>
</dbReference>
<dbReference type="InterPro" id="IPR010994">
    <property type="entry name" value="RuvA_2-like"/>
</dbReference>
<comment type="subcellular location">
    <subcellularLocation>
        <location evidence="6">Cytoplasm</location>
    </subcellularLocation>
</comment>
<dbReference type="GO" id="GO:0009379">
    <property type="term" value="C:Holliday junction helicase complex"/>
    <property type="evidence" value="ECO:0007669"/>
    <property type="project" value="InterPro"/>
</dbReference>
<comment type="caution">
    <text evidence="6">Lacks conserved residue(s) required for the propagation of feature annotation.</text>
</comment>
<keyword evidence="5 6" id="KW-0234">DNA repair</keyword>
<dbReference type="AlphaFoldDB" id="A0A7Y2H3K5"/>
<dbReference type="SUPFAM" id="SSF50249">
    <property type="entry name" value="Nucleic acid-binding proteins"/>
    <property type="match status" value="1"/>
</dbReference>
<dbReference type="GO" id="GO:0006310">
    <property type="term" value="P:DNA recombination"/>
    <property type="evidence" value="ECO:0007669"/>
    <property type="project" value="UniProtKB-UniRule"/>
</dbReference>
<comment type="caution">
    <text evidence="8">The sequence shown here is derived from an EMBL/GenBank/DDBJ whole genome shotgun (WGS) entry which is preliminary data.</text>
</comment>
<sequence>MIASLKGLIQQKQPTRLVLDVAGVGYEILVPLPTAATLGGIGEGAFLHTVQIVREDSLTLYGFATLEERSLFQKLIGVSGIGPKIALNALSGPPIEEMVGAIRTGDIALLTRLPGIGKKTAERLVVELKDRLGDFGDGERAPATTATSDAEEALVSLGYSRSLAEKAVKRAMSEAANTGNAEALLRSALRVLTGGK</sequence>
<dbReference type="Pfam" id="PF14520">
    <property type="entry name" value="HHH_5"/>
    <property type="match status" value="1"/>
</dbReference>
<accession>A0A7Y2H3K5</accession>
<dbReference type="GO" id="GO:0005737">
    <property type="term" value="C:cytoplasm"/>
    <property type="evidence" value="ECO:0007669"/>
    <property type="project" value="UniProtKB-SubCell"/>
</dbReference>
<dbReference type="InterPro" id="IPR013849">
    <property type="entry name" value="DNA_helicase_Holl-junc_RuvA_I"/>
</dbReference>
<keyword evidence="3 6" id="KW-0238">DNA-binding</keyword>
<feature type="domain" description="Helix-hairpin-helix DNA-binding motif class 1" evidence="7">
    <location>
        <begin position="108"/>
        <end position="127"/>
    </location>
</feature>
<dbReference type="EMBL" id="JABDJR010000554">
    <property type="protein sequence ID" value="NNF07823.1"/>
    <property type="molecule type" value="Genomic_DNA"/>
</dbReference>
<dbReference type="Gene3D" id="1.10.8.10">
    <property type="entry name" value="DNA helicase RuvA subunit, C-terminal domain"/>
    <property type="match status" value="1"/>
</dbReference>
<dbReference type="InterPro" id="IPR036267">
    <property type="entry name" value="RuvA_C_sf"/>
</dbReference>
<evidence type="ECO:0000256" key="1">
    <source>
        <dbReference type="ARBA" id="ARBA00022490"/>
    </source>
</evidence>
<comment type="similarity">
    <text evidence="6">Belongs to the RuvA family.</text>
</comment>
<dbReference type="InterPro" id="IPR012340">
    <property type="entry name" value="NA-bd_OB-fold"/>
</dbReference>
<keyword evidence="1 6" id="KW-0963">Cytoplasm</keyword>
<evidence type="ECO:0000256" key="5">
    <source>
        <dbReference type="ARBA" id="ARBA00023204"/>
    </source>
</evidence>
<gene>
    <name evidence="6 8" type="primary">ruvA</name>
    <name evidence="8" type="ORF">HKN21_13755</name>
</gene>
<feature type="domain" description="Helix-hairpin-helix DNA-binding motif class 1" evidence="7">
    <location>
        <begin position="73"/>
        <end position="92"/>
    </location>
</feature>
<dbReference type="CDD" id="cd14332">
    <property type="entry name" value="UBA_RuvA_C"/>
    <property type="match status" value="1"/>
</dbReference>
<protein>
    <recommendedName>
        <fullName evidence="6">Holliday junction branch migration complex subunit RuvA</fullName>
    </recommendedName>
</protein>
<feature type="region of interest" description="Domain II" evidence="6">
    <location>
        <begin position="65"/>
        <end position="142"/>
    </location>
</feature>
<dbReference type="Pfam" id="PF07499">
    <property type="entry name" value="RuvA_C"/>
    <property type="match status" value="1"/>
</dbReference>
<dbReference type="SUPFAM" id="SSF46929">
    <property type="entry name" value="DNA helicase RuvA subunit, C-terminal domain"/>
    <property type="match status" value="1"/>
</dbReference>
<organism evidence="8 9">
    <name type="scientific">Eiseniibacteriota bacterium</name>
    <dbReference type="NCBI Taxonomy" id="2212470"/>
    <lineage>
        <taxon>Bacteria</taxon>
        <taxon>Candidatus Eiseniibacteriota</taxon>
    </lineage>
</organism>
<name>A0A7Y2H3K5_UNCEI</name>
<evidence type="ECO:0000256" key="2">
    <source>
        <dbReference type="ARBA" id="ARBA00022763"/>
    </source>
</evidence>
<dbReference type="InterPro" id="IPR003583">
    <property type="entry name" value="Hlx-hairpin-Hlx_DNA-bd_motif"/>
</dbReference>
<dbReference type="Pfam" id="PF01330">
    <property type="entry name" value="RuvA_N"/>
    <property type="match status" value="1"/>
</dbReference>
<feature type="region of interest" description="Domain I" evidence="6">
    <location>
        <begin position="1"/>
        <end position="64"/>
    </location>
</feature>
<dbReference type="HAMAP" id="MF_00031">
    <property type="entry name" value="DNA_HJ_migration_RuvA"/>
    <property type="match status" value="1"/>
</dbReference>
<evidence type="ECO:0000259" key="7">
    <source>
        <dbReference type="SMART" id="SM00278"/>
    </source>
</evidence>
<dbReference type="GO" id="GO:0009378">
    <property type="term" value="F:four-way junction helicase activity"/>
    <property type="evidence" value="ECO:0007669"/>
    <property type="project" value="InterPro"/>
</dbReference>
<dbReference type="Gene3D" id="2.40.50.140">
    <property type="entry name" value="Nucleic acid-binding proteins"/>
    <property type="match status" value="1"/>
</dbReference>
<reference evidence="8 9" key="1">
    <citation type="submission" date="2020-03" db="EMBL/GenBank/DDBJ databases">
        <title>Metabolic flexibility allows generalist bacteria to become dominant in a frequently disturbed ecosystem.</title>
        <authorList>
            <person name="Chen Y.-J."/>
            <person name="Leung P.M."/>
            <person name="Bay S.K."/>
            <person name="Hugenholtz P."/>
            <person name="Kessler A.J."/>
            <person name="Shelley G."/>
            <person name="Waite D.W."/>
            <person name="Cook P.L."/>
            <person name="Greening C."/>
        </authorList>
    </citation>
    <scope>NUCLEOTIDE SEQUENCE [LARGE SCALE GENOMIC DNA]</scope>
    <source>
        <strain evidence="8">SS_bin_28</strain>
    </source>
</reference>
<proteinExistence type="inferred from homology"/>
<feature type="region of interest" description="Domain III" evidence="6">
    <location>
        <begin position="144"/>
        <end position="196"/>
    </location>
</feature>
<dbReference type="InterPro" id="IPR000085">
    <property type="entry name" value="RuvA"/>
</dbReference>
<dbReference type="GO" id="GO:0005524">
    <property type="term" value="F:ATP binding"/>
    <property type="evidence" value="ECO:0007669"/>
    <property type="project" value="InterPro"/>
</dbReference>
<evidence type="ECO:0000256" key="3">
    <source>
        <dbReference type="ARBA" id="ARBA00023125"/>
    </source>
</evidence>
<dbReference type="Gene3D" id="1.10.150.20">
    <property type="entry name" value="5' to 3' exonuclease, C-terminal subdomain"/>
    <property type="match status" value="1"/>
</dbReference>
<dbReference type="SMART" id="SM00278">
    <property type="entry name" value="HhH1"/>
    <property type="match status" value="2"/>
</dbReference>
<dbReference type="SUPFAM" id="SSF47781">
    <property type="entry name" value="RuvA domain 2-like"/>
    <property type="match status" value="1"/>
</dbReference>
<dbReference type="InterPro" id="IPR011114">
    <property type="entry name" value="RuvA_C"/>
</dbReference>
<evidence type="ECO:0000256" key="6">
    <source>
        <dbReference type="HAMAP-Rule" id="MF_00031"/>
    </source>
</evidence>
<comment type="function">
    <text evidence="6">The RuvA-RuvB-RuvC complex processes Holliday junction (HJ) DNA during genetic recombination and DNA repair, while the RuvA-RuvB complex plays an important role in the rescue of blocked DNA replication forks via replication fork reversal (RFR). RuvA specifically binds to HJ cruciform DNA, conferring on it an open structure. The RuvB hexamer acts as an ATP-dependent pump, pulling dsDNA into and through the RuvAB complex. HJ branch migration allows RuvC to scan DNA until it finds its consensus sequence, where it cleaves and resolves the cruciform DNA.</text>
</comment>
<dbReference type="NCBIfam" id="TIGR00084">
    <property type="entry name" value="ruvA"/>
    <property type="match status" value="1"/>
</dbReference>
<evidence type="ECO:0000313" key="8">
    <source>
        <dbReference type="EMBL" id="NNF07823.1"/>
    </source>
</evidence>
<dbReference type="GO" id="GO:0000400">
    <property type="term" value="F:four-way junction DNA binding"/>
    <property type="evidence" value="ECO:0007669"/>
    <property type="project" value="UniProtKB-UniRule"/>
</dbReference>
<evidence type="ECO:0000256" key="4">
    <source>
        <dbReference type="ARBA" id="ARBA00023172"/>
    </source>
</evidence>
<keyword evidence="4 6" id="KW-0233">DNA recombination</keyword>
<comment type="subunit">
    <text evidence="6">Homotetramer. Forms an RuvA(8)-RuvB(12)-Holliday junction (HJ) complex. HJ DNA is sandwiched between 2 RuvA tetramers; dsDNA enters through RuvA and exits via RuvB. An RuvB hexamer assembles on each DNA strand where it exits the tetramer. Each RuvB hexamer is contacted by two RuvA subunits (via domain III) on 2 adjacent RuvB subunits; this complex drives branch migration. In the full resolvosome a probable DNA-RuvA(4)-RuvB(12)-RuvC(2) complex forms which resolves the HJ.</text>
</comment>
<comment type="domain">
    <text evidence="6">Has three domains with a flexible linker between the domains II and III and assumes an 'L' shape. Domain III is highly mobile and contacts RuvB.</text>
</comment>
<dbReference type="GO" id="GO:0048476">
    <property type="term" value="C:Holliday junction resolvase complex"/>
    <property type="evidence" value="ECO:0007669"/>
    <property type="project" value="UniProtKB-UniRule"/>
</dbReference>
<keyword evidence="2 6" id="KW-0227">DNA damage</keyword>
<dbReference type="Proteomes" id="UP000547674">
    <property type="component" value="Unassembled WGS sequence"/>
</dbReference>
<evidence type="ECO:0000313" key="9">
    <source>
        <dbReference type="Proteomes" id="UP000547674"/>
    </source>
</evidence>